<dbReference type="RefSeq" id="WP_013688265.1">
    <property type="nucleotide sequence ID" value="NC_015321.1"/>
</dbReference>
<name>F2ID83_FLUTR</name>
<evidence type="ECO:0000313" key="2">
    <source>
        <dbReference type="EMBL" id="AEA45498.1"/>
    </source>
</evidence>
<gene>
    <name evidence="2" type="ordered locus">Fluta_3529</name>
</gene>
<reference evidence="2 3" key="1">
    <citation type="journal article" date="2011" name="Stand. Genomic Sci.">
        <title>Complete genome sequence of the gliding freshwater bacterium Fluviicola taffensis type strain (RW262).</title>
        <authorList>
            <person name="Woyke T."/>
            <person name="Chertkov O."/>
            <person name="Lapidus A."/>
            <person name="Nolan M."/>
            <person name="Lucas S."/>
            <person name="Del Rio T.G."/>
            <person name="Tice H."/>
            <person name="Cheng J.F."/>
            <person name="Tapia R."/>
            <person name="Han C."/>
            <person name="Goodwin L."/>
            <person name="Pitluck S."/>
            <person name="Liolios K."/>
            <person name="Pagani I."/>
            <person name="Ivanova N."/>
            <person name="Huntemann M."/>
            <person name="Mavromatis K."/>
            <person name="Mikhailova N."/>
            <person name="Pati A."/>
            <person name="Chen A."/>
            <person name="Palaniappan K."/>
            <person name="Land M."/>
            <person name="Hauser L."/>
            <person name="Brambilla E.M."/>
            <person name="Rohde M."/>
            <person name="Mwirichia R."/>
            <person name="Sikorski J."/>
            <person name="Tindall B.J."/>
            <person name="Goker M."/>
            <person name="Bristow J."/>
            <person name="Eisen J.A."/>
            <person name="Markowitz V."/>
            <person name="Hugenholtz P."/>
            <person name="Klenk H.P."/>
            <person name="Kyrpides N.C."/>
        </authorList>
    </citation>
    <scope>NUCLEOTIDE SEQUENCE [LARGE SCALE GENOMIC DNA]</scope>
    <source>
        <strain evidence="3">DSM 16823 / RW262 / RW262</strain>
    </source>
</reference>
<proteinExistence type="predicted"/>
<dbReference type="HOGENOM" id="CLU_1675322_0_0_10"/>
<keyword evidence="3" id="KW-1185">Reference proteome</keyword>
<feature type="signal peptide" evidence="1">
    <location>
        <begin position="1"/>
        <end position="18"/>
    </location>
</feature>
<dbReference type="AlphaFoldDB" id="F2ID83"/>
<evidence type="ECO:0000256" key="1">
    <source>
        <dbReference type="SAM" id="SignalP"/>
    </source>
</evidence>
<dbReference type="OrthoDB" id="9845489at2"/>
<dbReference type="KEGG" id="fte:Fluta_3529"/>
<dbReference type="Proteomes" id="UP000007463">
    <property type="component" value="Chromosome"/>
</dbReference>
<feature type="chain" id="PRO_5003279739" evidence="1">
    <location>
        <begin position="19"/>
        <end position="157"/>
    </location>
</feature>
<keyword evidence="1" id="KW-0732">Signal</keyword>
<accession>F2ID83</accession>
<dbReference type="EMBL" id="CP002542">
    <property type="protein sequence ID" value="AEA45498.1"/>
    <property type="molecule type" value="Genomic_DNA"/>
</dbReference>
<organism evidence="2 3">
    <name type="scientific">Fluviicola taffensis (strain DSM 16823 / NCIMB 13979 / RW262)</name>
    <dbReference type="NCBI Taxonomy" id="755732"/>
    <lineage>
        <taxon>Bacteria</taxon>
        <taxon>Pseudomonadati</taxon>
        <taxon>Bacteroidota</taxon>
        <taxon>Flavobacteriia</taxon>
        <taxon>Flavobacteriales</taxon>
        <taxon>Crocinitomicaceae</taxon>
        <taxon>Fluviicola</taxon>
    </lineage>
</organism>
<sequence precursor="true">MKAAIVLFFLVASSGAICQTRTETTVKLKWEEQTFFHFYTSEYHVYVSKLEFLNLDNELLSGLFIEFAQSNDSMNLKNPFSTFKPNQQTILWNQLIKCTTNGHLLIQPINEEKKLKSVVILDDKSFPAIGEIWECRDSKTKKIIFSHSVASTGSPSF</sequence>
<evidence type="ECO:0000313" key="3">
    <source>
        <dbReference type="Proteomes" id="UP000007463"/>
    </source>
</evidence>
<reference evidence="3" key="2">
    <citation type="submission" date="2011-02" db="EMBL/GenBank/DDBJ databases">
        <title>The complete genome of Fluviicola taffensis DSM 16823.</title>
        <authorList>
            <consortium name="US DOE Joint Genome Institute (JGI-PGF)"/>
            <person name="Lucas S."/>
            <person name="Copeland A."/>
            <person name="Lapidus A."/>
            <person name="Bruce D."/>
            <person name="Goodwin L."/>
            <person name="Pitluck S."/>
            <person name="Kyrpides N."/>
            <person name="Mavromatis K."/>
            <person name="Ivanova N."/>
            <person name="Mikhailova N."/>
            <person name="Pagani I."/>
            <person name="Chertkov O."/>
            <person name="Detter J.C."/>
            <person name="Han C."/>
            <person name="Tapia R."/>
            <person name="Land M."/>
            <person name="Hauser L."/>
            <person name="Markowitz V."/>
            <person name="Cheng J.-F."/>
            <person name="Hugenholtz P."/>
            <person name="Woyke T."/>
            <person name="Wu D."/>
            <person name="Tindall B."/>
            <person name="Pomrenke H.G."/>
            <person name="Brambilla E."/>
            <person name="Klenk H.-P."/>
            <person name="Eisen J.A."/>
        </authorList>
    </citation>
    <scope>NUCLEOTIDE SEQUENCE [LARGE SCALE GENOMIC DNA]</scope>
    <source>
        <strain evidence="3">DSM 16823 / RW262 / RW262</strain>
    </source>
</reference>
<protein>
    <submittedName>
        <fullName evidence="2">Uncharacterized protein</fullName>
    </submittedName>
</protein>